<dbReference type="RefSeq" id="WP_185818671.1">
    <property type="nucleotide sequence ID" value="NZ_CP130043.1"/>
</dbReference>
<sequence>MSEPGLALRLATAQDLPFARTLTRRGMLTYYLRHDLLWLDEAFDVAWAGRENWLICRDAAVLGFISLSRDANALYIRELHVSEAARGQGIGSWTIDQVFALACQERRPALRLTVFTDNPAQALYLRMGLQIVGQDDCFLRMQRPCPR</sequence>
<dbReference type="InterPro" id="IPR016181">
    <property type="entry name" value="Acyl_CoA_acyltransferase"/>
</dbReference>
<evidence type="ECO:0000256" key="1">
    <source>
        <dbReference type="ARBA" id="ARBA00022679"/>
    </source>
</evidence>
<name>A0A7X1GFQ8_9PSED</name>
<evidence type="ECO:0000313" key="4">
    <source>
        <dbReference type="EMBL" id="MBC2691579.1"/>
    </source>
</evidence>
<dbReference type="PANTHER" id="PTHR43877:SF2">
    <property type="entry name" value="AMINOALKYLPHOSPHONATE N-ACETYLTRANSFERASE-RELATED"/>
    <property type="match status" value="1"/>
</dbReference>
<accession>A0A7X1GFQ8</accession>
<dbReference type="InterPro" id="IPR050832">
    <property type="entry name" value="Bact_Acetyltransf"/>
</dbReference>
<dbReference type="AlphaFoldDB" id="A0A7X1GFQ8"/>
<dbReference type="Gene3D" id="3.40.630.30">
    <property type="match status" value="1"/>
</dbReference>
<dbReference type="Proteomes" id="UP000526003">
    <property type="component" value="Unassembled WGS sequence"/>
</dbReference>
<keyword evidence="2" id="KW-0012">Acyltransferase</keyword>
<dbReference type="InterPro" id="IPR000182">
    <property type="entry name" value="GNAT_dom"/>
</dbReference>
<dbReference type="PANTHER" id="PTHR43877">
    <property type="entry name" value="AMINOALKYLPHOSPHONATE N-ACETYLTRANSFERASE-RELATED-RELATED"/>
    <property type="match status" value="1"/>
</dbReference>
<comment type="caution">
    <text evidence="4">The sequence shown here is derived from an EMBL/GenBank/DDBJ whole genome shotgun (WGS) entry which is preliminary data.</text>
</comment>
<feature type="domain" description="N-acetyltransferase" evidence="3">
    <location>
        <begin position="6"/>
        <end position="146"/>
    </location>
</feature>
<dbReference type="SUPFAM" id="SSF55729">
    <property type="entry name" value="Acyl-CoA N-acyltransferases (Nat)"/>
    <property type="match status" value="1"/>
</dbReference>
<dbReference type="EMBL" id="JACMYG010000018">
    <property type="protein sequence ID" value="MBC2691579.1"/>
    <property type="molecule type" value="Genomic_DNA"/>
</dbReference>
<proteinExistence type="predicted"/>
<evidence type="ECO:0000259" key="3">
    <source>
        <dbReference type="PROSITE" id="PS51186"/>
    </source>
</evidence>
<dbReference type="GO" id="GO:0016747">
    <property type="term" value="F:acyltransferase activity, transferring groups other than amino-acyl groups"/>
    <property type="evidence" value="ECO:0007669"/>
    <property type="project" value="InterPro"/>
</dbReference>
<organism evidence="4 5">
    <name type="scientific">Pseudomonas kielensis</name>
    <dbReference type="NCBI Taxonomy" id="2762577"/>
    <lineage>
        <taxon>Bacteria</taxon>
        <taxon>Pseudomonadati</taxon>
        <taxon>Pseudomonadota</taxon>
        <taxon>Gammaproteobacteria</taxon>
        <taxon>Pseudomonadales</taxon>
        <taxon>Pseudomonadaceae</taxon>
        <taxon>Pseudomonas</taxon>
    </lineage>
</organism>
<dbReference type="PROSITE" id="PS51186">
    <property type="entry name" value="GNAT"/>
    <property type="match status" value="1"/>
</dbReference>
<evidence type="ECO:0000313" key="5">
    <source>
        <dbReference type="Proteomes" id="UP000526003"/>
    </source>
</evidence>
<reference evidence="4 5" key="1">
    <citation type="submission" date="2020-08" db="EMBL/GenBank/DDBJ databases">
        <title>Pseudomonas sp. nov.</title>
        <authorList>
            <person name="Gieschler S."/>
            <person name="Fiedler G."/>
            <person name="Brinks E."/>
            <person name="Boehnlein C."/>
            <person name="Franz C.M.A.P."/>
            <person name="Kabisch J."/>
        </authorList>
    </citation>
    <scope>NUCLEOTIDE SEQUENCE [LARGE SCALE GENOMIC DNA]</scope>
    <source>
        <strain evidence="4 5">MBT-1</strain>
    </source>
</reference>
<keyword evidence="1 4" id="KW-0808">Transferase</keyword>
<protein>
    <submittedName>
        <fullName evidence="4">GNAT family N-acetyltransferase</fullName>
    </submittedName>
</protein>
<evidence type="ECO:0000256" key="2">
    <source>
        <dbReference type="ARBA" id="ARBA00023315"/>
    </source>
</evidence>
<keyword evidence="5" id="KW-1185">Reference proteome</keyword>
<dbReference type="Pfam" id="PF00583">
    <property type="entry name" value="Acetyltransf_1"/>
    <property type="match status" value="1"/>
</dbReference>
<gene>
    <name evidence="4" type="ORF">H7995_17460</name>
</gene>
<dbReference type="CDD" id="cd04301">
    <property type="entry name" value="NAT_SF"/>
    <property type="match status" value="1"/>
</dbReference>